<feature type="domain" description="NADP-dependent oxidoreductase" evidence="2">
    <location>
        <begin position="18"/>
        <end position="291"/>
    </location>
</feature>
<evidence type="ECO:0000313" key="3">
    <source>
        <dbReference type="EMBL" id="MFI2229295.1"/>
    </source>
</evidence>
<keyword evidence="1" id="KW-0560">Oxidoreductase</keyword>
<protein>
    <submittedName>
        <fullName evidence="3">Aldo/keto reductase</fullName>
    </submittedName>
</protein>
<dbReference type="InterPro" id="IPR050791">
    <property type="entry name" value="Aldo-Keto_reductase"/>
</dbReference>
<dbReference type="SUPFAM" id="SSF51430">
    <property type="entry name" value="NAD(P)-linked oxidoreductase"/>
    <property type="match status" value="1"/>
</dbReference>
<comment type="caution">
    <text evidence="3">The sequence shown here is derived from an EMBL/GenBank/DDBJ whole genome shotgun (WGS) entry which is preliminary data.</text>
</comment>
<dbReference type="PANTHER" id="PTHR43625:SF40">
    <property type="entry name" value="ALDO-KETO REDUCTASE YAKC [NADP(+)]"/>
    <property type="match status" value="1"/>
</dbReference>
<evidence type="ECO:0000259" key="2">
    <source>
        <dbReference type="Pfam" id="PF00248"/>
    </source>
</evidence>
<dbReference type="InterPro" id="IPR023210">
    <property type="entry name" value="NADP_OxRdtase_dom"/>
</dbReference>
<organism evidence="3 4">
    <name type="scientific">Nocardia testacea</name>
    <dbReference type="NCBI Taxonomy" id="248551"/>
    <lineage>
        <taxon>Bacteria</taxon>
        <taxon>Bacillati</taxon>
        <taxon>Actinomycetota</taxon>
        <taxon>Actinomycetes</taxon>
        <taxon>Mycobacteriales</taxon>
        <taxon>Nocardiaceae</taxon>
        <taxon>Nocardia</taxon>
    </lineage>
</organism>
<dbReference type="InterPro" id="IPR036812">
    <property type="entry name" value="NAD(P)_OxRdtase_dom_sf"/>
</dbReference>
<dbReference type="CDD" id="cd19088">
    <property type="entry name" value="AKR_AKR13B1"/>
    <property type="match status" value="1"/>
</dbReference>
<accession>A0ABW7VTK6</accession>
<proteinExistence type="predicted"/>
<reference evidence="3 4" key="1">
    <citation type="submission" date="2024-10" db="EMBL/GenBank/DDBJ databases">
        <title>The Natural Products Discovery Center: Release of the First 8490 Sequenced Strains for Exploring Actinobacteria Biosynthetic Diversity.</title>
        <authorList>
            <person name="Kalkreuter E."/>
            <person name="Kautsar S.A."/>
            <person name="Yang D."/>
            <person name="Bader C.D."/>
            <person name="Teijaro C.N."/>
            <person name="Fluegel L."/>
            <person name="Davis C.M."/>
            <person name="Simpson J.R."/>
            <person name="Lauterbach L."/>
            <person name="Steele A.D."/>
            <person name="Gui C."/>
            <person name="Meng S."/>
            <person name="Li G."/>
            <person name="Viehrig K."/>
            <person name="Ye F."/>
            <person name="Su P."/>
            <person name="Kiefer A.F."/>
            <person name="Nichols A."/>
            <person name="Cepeda A.J."/>
            <person name="Yan W."/>
            <person name="Fan B."/>
            <person name="Jiang Y."/>
            <person name="Adhikari A."/>
            <person name="Zheng C.-J."/>
            <person name="Schuster L."/>
            <person name="Cowan T.M."/>
            <person name="Smanski M.J."/>
            <person name="Chevrette M.G."/>
            <person name="De Carvalho L.P.S."/>
            <person name="Shen B."/>
        </authorList>
    </citation>
    <scope>NUCLEOTIDE SEQUENCE [LARGE SCALE GENOMIC DNA]</scope>
    <source>
        <strain evidence="3 4">NPDC019377</strain>
    </source>
</reference>
<gene>
    <name evidence="3" type="ORF">ACH49Z_05535</name>
</gene>
<evidence type="ECO:0000256" key="1">
    <source>
        <dbReference type="ARBA" id="ARBA00023002"/>
    </source>
</evidence>
<keyword evidence="4" id="KW-1185">Reference proteome</keyword>
<evidence type="ECO:0000313" key="4">
    <source>
        <dbReference type="Proteomes" id="UP001611494"/>
    </source>
</evidence>
<sequence length="297" mass="31864">MSAMSLPHRKLGDLTVPAIGFGAMTITQGAGFDIDRGRRTVHAALDAGVRLFDTADVYGPARGGDGVNELALMDALRSWPGAADDIIVATKGGHLRFPETDTWWTNGSYEHLRRACTASIRRLGLEPIPLYHHHRPDPQLPYEESLSALRALYDEGLIARVGISNVDIERIDMARSILGDALVSVQNEYSPAVRTAEKEIRACEKHGLAFLSWGPFGGMRQAKNLGAGGSPFADVARARGVSIHQVALAWQLHRSPAVIPIPGASRPESVLDSVAAASLTLTAEELARLDAPNEAGL</sequence>
<dbReference type="PANTHER" id="PTHR43625">
    <property type="entry name" value="AFLATOXIN B1 ALDEHYDE REDUCTASE"/>
    <property type="match status" value="1"/>
</dbReference>
<dbReference type="EMBL" id="JBIRYL010000001">
    <property type="protein sequence ID" value="MFI2229295.1"/>
    <property type="molecule type" value="Genomic_DNA"/>
</dbReference>
<dbReference type="Gene3D" id="3.20.20.100">
    <property type="entry name" value="NADP-dependent oxidoreductase domain"/>
    <property type="match status" value="1"/>
</dbReference>
<dbReference type="RefSeq" id="WP_397060090.1">
    <property type="nucleotide sequence ID" value="NZ_JBIRYL010000001.1"/>
</dbReference>
<name>A0ABW7VTK6_9NOCA</name>
<dbReference type="Pfam" id="PF00248">
    <property type="entry name" value="Aldo_ket_red"/>
    <property type="match status" value="1"/>
</dbReference>
<dbReference type="Proteomes" id="UP001611494">
    <property type="component" value="Unassembled WGS sequence"/>
</dbReference>